<name>A0A2H3AVL0_9AGAR</name>
<evidence type="ECO:0000313" key="1">
    <source>
        <dbReference type="EMBL" id="PBK62288.1"/>
    </source>
</evidence>
<sequence>MAKSNAVRRPGRLSAMAAISAATCICTPNCKRCPSAGSCRTGTIWKAPADALARCVARISIGWGSVRAHAVAIVSSSSTPTENRTRASVIGTSTAPDTAPLEITSFSASTRLRIGAQFPYVLLAALDVRSRRAWGRFGGVDDYDVVPADITVVRVRTGIQLGLVSHAAPCLWVKGPWSFFDDAPKGVPDVRVVELGEGLLSITDLADDDGHDGERKDGKPDN</sequence>
<dbReference type="EMBL" id="KZ293468">
    <property type="protein sequence ID" value="PBK62288.1"/>
    <property type="molecule type" value="Genomic_DNA"/>
</dbReference>
<keyword evidence="3" id="KW-1185">Reference proteome</keyword>
<dbReference type="AlphaFoldDB" id="A0A2H3AVL0"/>
<evidence type="ECO:0000313" key="3">
    <source>
        <dbReference type="Proteomes" id="UP000218334"/>
    </source>
</evidence>
<accession>A0A2H3AVL0</accession>
<dbReference type="EMBL" id="KZ293463">
    <property type="protein sequence ID" value="PBK62751.1"/>
    <property type="molecule type" value="Genomic_DNA"/>
</dbReference>
<reference evidence="2" key="2">
    <citation type="journal article" date="2017" name="Nat. Ecol. Evol.">
        <title>Lineage-specific genetic innovations streamline the genomes of Armillaria species to pathogenesis.</title>
        <authorList>
            <consortium name="DOE Joint Genome Institute"/>
            <person name="Sipos G."/>
            <person name="Prasanna A.N."/>
            <person name="Walter M.C."/>
            <person name="O'Connor E."/>
            <person name="Balint B."/>
            <person name="Krizsan K."/>
            <person name="Kiss B."/>
            <person name="Hess J."/>
            <person name="Varga T."/>
            <person name="Slot J."/>
            <person name="Riley R."/>
            <person name="Boka B."/>
            <person name="Rigling D."/>
            <person name="Barry K."/>
            <person name="Lee J."/>
            <person name="Mihaltcheva S."/>
            <person name="LaButti K."/>
            <person name="Lipzen A."/>
            <person name="Waldron R."/>
            <person name="Moloney N.M."/>
            <person name="Sperisen C."/>
            <person name="Kredics L."/>
            <person name="Vagvolgyi C."/>
            <person name="Patrignani A."/>
            <person name="Fitzpatrick D."/>
            <person name="Nagy I."/>
            <person name="Doyle S."/>
            <person name="Anderson J."/>
            <person name="Grigoriev I.V."/>
            <person name="Guldener U."/>
            <person name="Munsterkotter M."/>
            <person name="Nagy L.G."/>
        </authorList>
    </citation>
    <scope>NUCLEOTIDE SEQUENCE [LARGE SCALE GENOMIC DNA]</scope>
    <source>
        <strain evidence="2">28-4</strain>
    </source>
</reference>
<reference evidence="3" key="1">
    <citation type="journal article" date="2017" name="Nat. Ecol. Evol.">
        <title>Genome expansion and lineage-specific genetic innovations in the forest pathogenic fungi Armillaria.</title>
        <authorList>
            <person name="Sipos G."/>
            <person name="Prasanna A.N."/>
            <person name="Walter M.C."/>
            <person name="O'Connor E."/>
            <person name="Balint B."/>
            <person name="Krizsan K."/>
            <person name="Kiss B."/>
            <person name="Hess J."/>
            <person name="Varga T."/>
            <person name="Slot J."/>
            <person name="Riley R."/>
            <person name="Boka B."/>
            <person name="Rigling D."/>
            <person name="Barry K."/>
            <person name="Lee J."/>
            <person name="Mihaltcheva S."/>
            <person name="LaButti K."/>
            <person name="Lipzen A."/>
            <person name="Waldron R."/>
            <person name="Moloney N.M."/>
            <person name="Sperisen C."/>
            <person name="Kredics L."/>
            <person name="Vagvoelgyi C."/>
            <person name="Patrignani A."/>
            <person name="Fitzpatrick D."/>
            <person name="Nagy I."/>
            <person name="Doyle S."/>
            <person name="Anderson J.B."/>
            <person name="Grigoriev I.V."/>
            <person name="Gueldener U."/>
            <person name="Muensterkoetter M."/>
            <person name="Nagy L.G."/>
        </authorList>
    </citation>
    <scope>NUCLEOTIDE SEQUENCE [LARGE SCALE GENOMIC DNA]</scope>
    <source>
        <strain evidence="3">28-4</strain>
    </source>
</reference>
<proteinExistence type="predicted"/>
<organism evidence="2 3">
    <name type="scientific">Armillaria solidipes</name>
    <dbReference type="NCBI Taxonomy" id="1076256"/>
    <lineage>
        <taxon>Eukaryota</taxon>
        <taxon>Fungi</taxon>
        <taxon>Dikarya</taxon>
        <taxon>Basidiomycota</taxon>
        <taxon>Agaricomycotina</taxon>
        <taxon>Agaricomycetes</taxon>
        <taxon>Agaricomycetidae</taxon>
        <taxon>Agaricales</taxon>
        <taxon>Marasmiineae</taxon>
        <taxon>Physalacriaceae</taxon>
        <taxon>Armillaria</taxon>
    </lineage>
</organism>
<evidence type="ECO:0000313" key="2">
    <source>
        <dbReference type="EMBL" id="PBK62751.1"/>
    </source>
</evidence>
<gene>
    <name evidence="2" type="ORF">ARMSODRAFT_963843</name>
    <name evidence="1" type="ORF">ARMSODRAFT_964310</name>
</gene>
<protein>
    <submittedName>
        <fullName evidence="2">Uncharacterized protein</fullName>
    </submittedName>
</protein>
<dbReference type="Proteomes" id="UP000218334">
    <property type="component" value="Unassembled WGS sequence"/>
</dbReference>